<protein>
    <submittedName>
        <fullName evidence="1">Uncharacterized protein</fullName>
    </submittedName>
</protein>
<reference evidence="1" key="2">
    <citation type="submission" date="2012-06" db="EMBL/GenBank/DDBJ databases">
        <authorList>
            <person name="Yu Y."/>
            <person name="Currie J."/>
            <person name="Lomeli R."/>
            <person name="Angelova A."/>
            <person name="Collura K."/>
            <person name="Wissotski M."/>
            <person name="Campos D."/>
            <person name="Kudrna D."/>
            <person name="Golser W."/>
            <person name="Ashely E."/>
            <person name="Descour A."/>
            <person name="Fernandes J."/>
            <person name="Soderlund C."/>
            <person name="Walbot V."/>
        </authorList>
    </citation>
    <scope>NUCLEOTIDE SEQUENCE</scope>
    <source>
        <strain evidence="1">B73</strain>
    </source>
</reference>
<sequence length="34" mass="3512">MTNPEGIIYARTKAAIAAAPAKPREPLRAPAPPA</sequence>
<dbReference type="EMBL" id="BT065816">
    <property type="protein sequence ID" value="ACN31692.1"/>
    <property type="molecule type" value="mRNA"/>
</dbReference>
<evidence type="ECO:0000313" key="1">
    <source>
        <dbReference type="EMBL" id="ACN31692.1"/>
    </source>
</evidence>
<proteinExistence type="evidence at transcript level"/>
<name>C0PBZ7_MAIZE</name>
<dbReference type="AlphaFoldDB" id="C0PBZ7"/>
<reference evidence="1" key="1">
    <citation type="journal article" date="2009" name="PLoS Genet.">
        <title>Sequencing, mapping, and analysis of 27,455 maize full-length cDNAs.</title>
        <authorList>
            <person name="Soderlund C."/>
            <person name="Descour A."/>
            <person name="Kudrna D."/>
            <person name="Bomhoff M."/>
            <person name="Boyd L."/>
            <person name="Currie J."/>
            <person name="Angelova A."/>
            <person name="Collura K."/>
            <person name="Wissotski M."/>
            <person name="Ashley E."/>
            <person name="Morrow D."/>
            <person name="Fernandes J."/>
            <person name="Walbot V."/>
            <person name="Yu Y."/>
        </authorList>
    </citation>
    <scope>NUCLEOTIDE SEQUENCE</scope>
    <source>
        <strain evidence="1">B73</strain>
    </source>
</reference>
<accession>C0PBZ7</accession>
<organism evidence="1">
    <name type="scientific">Zea mays</name>
    <name type="common">Maize</name>
    <dbReference type="NCBI Taxonomy" id="4577"/>
    <lineage>
        <taxon>Eukaryota</taxon>
        <taxon>Viridiplantae</taxon>
        <taxon>Streptophyta</taxon>
        <taxon>Embryophyta</taxon>
        <taxon>Tracheophyta</taxon>
        <taxon>Spermatophyta</taxon>
        <taxon>Magnoliopsida</taxon>
        <taxon>Liliopsida</taxon>
        <taxon>Poales</taxon>
        <taxon>Poaceae</taxon>
        <taxon>PACMAD clade</taxon>
        <taxon>Panicoideae</taxon>
        <taxon>Andropogonodae</taxon>
        <taxon>Andropogoneae</taxon>
        <taxon>Tripsacinae</taxon>
        <taxon>Zea</taxon>
    </lineage>
</organism>